<name>A0A8T3UVD2_9ARCH</name>
<dbReference type="EMBL" id="JADFAR010000013">
    <property type="protein sequence ID" value="MBE5728460.1"/>
    <property type="molecule type" value="Genomic_DNA"/>
</dbReference>
<dbReference type="PROSITE" id="PS50910">
    <property type="entry name" value="HEPN"/>
    <property type="match status" value="1"/>
</dbReference>
<accession>A0A8T3UVD2</accession>
<dbReference type="Gene3D" id="1.20.120.330">
    <property type="entry name" value="Nucleotidyltransferases domain 2"/>
    <property type="match status" value="1"/>
</dbReference>
<dbReference type="Pfam" id="PF05168">
    <property type="entry name" value="HEPN"/>
    <property type="match status" value="1"/>
</dbReference>
<evidence type="ECO:0000313" key="3">
    <source>
        <dbReference type="Proteomes" id="UP000718571"/>
    </source>
</evidence>
<dbReference type="Proteomes" id="UP000718571">
    <property type="component" value="Unassembled WGS sequence"/>
</dbReference>
<proteinExistence type="predicted"/>
<dbReference type="AlphaFoldDB" id="A0A8T3UVD2"/>
<organism evidence="2 3">
    <name type="scientific">Candidatus Acidifodinimicrobium mancum</name>
    <dbReference type="NCBI Taxonomy" id="2898728"/>
    <lineage>
        <taxon>Archaea</taxon>
        <taxon>Candidatus Parvarchaeota</taxon>
        <taxon>Candidatus Acidifodinimicrobiaceae</taxon>
        <taxon>Candidatus Acidifodinimicrobium</taxon>
    </lineage>
</organism>
<protein>
    <submittedName>
        <fullName evidence="2">HEPN domain-containing protein</fullName>
    </submittedName>
</protein>
<evidence type="ECO:0000313" key="2">
    <source>
        <dbReference type="EMBL" id="MBE5728460.1"/>
    </source>
</evidence>
<dbReference type="InterPro" id="IPR007842">
    <property type="entry name" value="HEPN_dom"/>
</dbReference>
<reference evidence="2 3" key="1">
    <citation type="submission" date="2020-09" db="EMBL/GenBank/DDBJ databases">
        <title>Genomic characterization of a novel Parvarchaeota family in acid mine drainage sediments.</title>
        <authorList>
            <person name="Luo Z.-H."/>
        </authorList>
    </citation>
    <scope>NUCLEOTIDE SEQUENCE [LARGE SCALE GENOMIC DNA]</scope>
    <source>
        <strain evidence="2">MAS1_bins.189</strain>
    </source>
</reference>
<feature type="domain" description="HEPN" evidence="1">
    <location>
        <begin position="10"/>
        <end position="135"/>
    </location>
</feature>
<sequence>MGVEIAEEAIKTAESWIKTAETMLVEKVYNTALYSEEMAVEIALKAVMLSAGIEPPKVHNIIESVESNVLSSDKVPKKYKEELKGITRSLLPELLRNRQLSGYTFNYNIDKKDLEKLAIKYLGESKKAVETCKNVVGSDIKNNI</sequence>
<dbReference type="SUPFAM" id="SSF81593">
    <property type="entry name" value="Nucleotidyltransferase substrate binding subunit/domain"/>
    <property type="match status" value="1"/>
</dbReference>
<comment type="caution">
    <text evidence="2">The sequence shown here is derived from an EMBL/GenBank/DDBJ whole genome shotgun (WGS) entry which is preliminary data.</text>
</comment>
<evidence type="ECO:0000259" key="1">
    <source>
        <dbReference type="PROSITE" id="PS50910"/>
    </source>
</evidence>
<gene>
    <name evidence="2" type="ORF">IHE51_01210</name>
</gene>